<organism evidence="1 2">
    <name type="scientific">Escallonia rubra</name>
    <dbReference type="NCBI Taxonomy" id="112253"/>
    <lineage>
        <taxon>Eukaryota</taxon>
        <taxon>Viridiplantae</taxon>
        <taxon>Streptophyta</taxon>
        <taxon>Embryophyta</taxon>
        <taxon>Tracheophyta</taxon>
        <taxon>Spermatophyta</taxon>
        <taxon>Magnoliopsida</taxon>
        <taxon>eudicotyledons</taxon>
        <taxon>Gunneridae</taxon>
        <taxon>Pentapetalae</taxon>
        <taxon>asterids</taxon>
        <taxon>campanulids</taxon>
        <taxon>Escalloniales</taxon>
        <taxon>Escalloniaceae</taxon>
        <taxon>Escallonia</taxon>
    </lineage>
</organism>
<dbReference type="AlphaFoldDB" id="A0AA88UD17"/>
<dbReference type="Pfam" id="PF06880">
    <property type="entry name" value="DUF1262"/>
    <property type="match status" value="1"/>
</dbReference>
<name>A0AA88UD17_9ASTE</name>
<proteinExistence type="predicted"/>
<dbReference type="PANTHER" id="PTHR31050">
    <property type="entry name" value="OS08G0413200 PROTEIN"/>
    <property type="match status" value="1"/>
</dbReference>
<dbReference type="EMBL" id="JAVXUO010002647">
    <property type="protein sequence ID" value="KAK2970787.1"/>
    <property type="molecule type" value="Genomic_DNA"/>
</dbReference>
<protein>
    <submittedName>
        <fullName evidence="1">Uncharacterized protein</fullName>
    </submittedName>
</protein>
<dbReference type="InterPro" id="IPR010683">
    <property type="entry name" value="DUF1262"/>
</dbReference>
<keyword evidence="2" id="KW-1185">Reference proteome</keyword>
<sequence length="442" mass="49127">MNVIPAQIFPALSAFHNTYICHRIGAGNIMTTGDEKSIKMPPTAMGAETAEAGIVASTKVRYDVCMDTREEIDGEAESQNPSFFRATKEKKVDKLPFPQDRIMAIHPLKWEKTSFIKVFFIPVLDQPLSANQYYVIKADGEKKGEAVRCTREEDVVQANNCCFGNIVSKSIELCSFDYRDIYQRVTIHRNPGGPGFLAKAVAPDGLAPYLLGERGWEVYDLDPNKFQLTPAEGLNDTLRSTSPDFSLLLANSRTNIVVVGKWYCPFLFVKEEVDSKKPIKDFEFYRMTLEQRWEEIYSCEKEGGNNIVAVDASIKREVALIAGLEAVRDDSQSSDGFVWFRVNEPNKIKGISVGLSLAVRERMNSLMEAGGWVDGGEREVGVRRVEKNGSERGTSNLLVTASSLASTMFLINDTSQSEKPFPELSVFAAPVSFSTSVMAAFL</sequence>
<gene>
    <name evidence="1" type="ORF">RJ640_012115</name>
</gene>
<reference evidence="1" key="1">
    <citation type="submission" date="2022-12" db="EMBL/GenBank/DDBJ databases">
        <title>Draft genome assemblies for two species of Escallonia (Escalloniales).</title>
        <authorList>
            <person name="Chanderbali A."/>
            <person name="Dervinis C."/>
            <person name="Anghel I."/>
            <person name="Soltis D."/>
            <person name="Soltis P."/>
            <person name="Zapata F."/>
        </authorList>
    </citation>
    <scope>NUCLEOTIDE SEQUENCE</scope>
    <source>
        <strain evidence="1">UCBG92.1500</strain>
        <tissue evidence="1">Leaf</tissue>
    </source>
</reference>
<dbReference type="Proteomes" id="UP001187471">
    <property type="component" value="Unassembled WGS sequence"/>
</dbReference>
<accession>A0AA88UD17</accession>
<dbReference type="PANTHER" id="PTHR31050:SF4">
    <property type="entry name" value="DUF1262 FAMILY PROTEIN (DUF1262)"/>
    <property type="match status" value="1"/>
</dbReference>
<evidence type="ECO:0000313" key="1">
    <source>
        <dbReference type="EMBL" id="KAK2970787.1"/>
    </source>
</evidence>
<comment type="caution">
    <text evidence="1">The sequence shown here is derived from an EMBL/GenBank/DDBJ whole genome shotgun (WGS) entry which is preliminary data.</text>
</comment>
<evidence type="ECO:0000313" key="2">
    <source>
        <dbReference type="Proteomes" id="UP001187471"/>
    </source>
</evidence>